<sequence length="224" mass="24674">MSASERPHWTRQIVARLLYLVPLKAFGTMAFMALFFWGYFGVLRFPLAPATVMPQIAADAWIPFTPLAFPAYVSLWVYASLPPALLREFRTLALFGVWIAAMCLFCLGLFWLFPTAVPPSGIDWSLYPEMAVIKTVDTGGNACPSLHVAAAVFTALWLDRICLAIGSPAWLRWLNALQCLAILWSTVATRQHVVLDVVAGLVVGLAFALPALRHATGSLRAERI</sequence>
<feature type="transmembrane region" description="Helical" evidence="1">
    <location>
        <begin position="60"/>
        <end position="79"/>
    </location>
</feature>
<comment type="caution">
    <text evidence="3">The sequence shown here is derived from an EMBL/GenBank/DDBJ whole genome shotgun (WGS) entry which is preliminary data.</text>
</comment>
<keyword evidence="1" id="KW-1133">Transmembrane helix</keyword>
<proteinExistence type="predicted"/>
<protein>
    <submittedName>
        <fullName evidence="3">Phosphatase PAP2 family protein</fullName>
    </submittedName>
</protein>
<dbReference type="Proteomes" id="UP000718593">
    <property type="component" value="Unassembled WGS sequence"/>
</dbReference>
<dbReference type="EMBL" id="JABZMI010000006">
    <property type="protein sequence ID" value="MBF1163602.1"/>
    <property type="molecule type" value="Genomic_DNA"/>
</dbReference>
<dbReference type="AlphaFoldDB" id="A0A930BRW8"/>
<feature type="transmembrane region" description="Helical" evidence="1">
    <location>
        <begin position="91"/>
        <end position="113"/>
    </location>
</feature>
<evidence type="ECO:0000256" key="1">
    <source>
        <dbReference type="SAM" id="Phobius"/>
    </source>
</evidence>
<accession>A0A930BRW8</accession>
<keyword evidence="1" id="KW-0812">Transmembrane</keyword>
<feature type="domain" description="Inositolphosphotransferase Aur1/Ipt1" evidence="2">
    <location>
        <begin position="70"/>
        <end position="206"/>
    </location>
</feature>
<feature type="transmembrane region" description="Helical" evidence="1">
    <location>
        <begin position="21"/>
        <end position="40"/>
    </location>
</feature>
<name>A0A930BRW8_9RHOO</name>
<keyword evidence="1" id="KW-0472">Membrane</keyword>
<dbReference type="GO" id="GO:0016020">
    <property type="term" value="C:membrane"/>
    <property type="evidence" value="ECO:0007669"/>
    <property type="project" value="UniProtKB-SubCell"/>
</dbReference>
<dbReference type="InterPro" id="IPR026841">
    <property type="entry name" value="Aur1/Ipt1"/>
</dbReference>
<dbReference type="Gene3D" id="1.20.144.10">
    <property type="entry name" value="Phosphatidic acid phosphatase type 2/haloperoxidase"/>
    <property type="match status" value="1"/>
</dbReference>
<reference evidence="3" key="1">
    <citation type="submission" date="2020-04" db="EMBL/GenBank/DDBJ databases">
        <title>Deep metagenomics examines the oral microbiome during advanced dental caries in children, revealing novel taxa and co-occurrences with host molecules.</title>
        <authorList>
            <person name="Baker J.L."/>
            <person name="Morton J.T."/>
            <person name="Dinis M."/>
            <person name="Alvarez R."/>
            <person name="Tran N.C."/>
            <person name="Knight R."/>
            <person name="Edlund A."/>
        </authorList>
    </citation>
    <scope>NUCLEOTIDE SEQUENCE</scope>
    <source>
        <strain evidence="3">JCVI_32_bin.24</strain>
    </source>
</reference>
<evidence type="ECO:0000313" key="3">
    <source>
        <dbReference type="EMBL" id="MBF1163602.1"/>
    </source>
</evidence>
<evidence type="ECO:0000259" key="2">
    <source>
        <dbReference type="Pfam" id="PF14378"/>
    </source>
</evidence>
<dbReference type="Pfam" id="PF14378">
    <property type="entry name" value="PAP2_3"/>
    <property type="match status" value="1"/>
</dbReference>
<dbReference type="RefSeq" id="WP_274737367.1">
    <property type="nucleotide sequence ID" value="NZ_JARBJQ010000002.1"/>
</dbReference>
<feature type="transmembrane region" description="Helical" evidence="1">
    <location>
        <begin position="193"/>
        <end position="212"/>
    </location>
</feature>
<gene>
    <name evidence="3" type="ORF">HXL68_01030</name>
</gene>
<evidence type="ECO:0000313" key="4">
    <source>
        <dbReference type="Proteomes" id="UP000718593"/>
    </source>
</evidence>
<organism evidence="3 4">
    <name type="scientific">Dechloromonas agitata</name>
    <dbReference type="NCBI Taxonomy" id="73030"/>
    <lineage>
        <taxon>Bacteria</taxon>
        <taxon>Pseudomonadati</taxon>
        <taxon>Pseudomonadota</taxon>
        <taxon>Betaproteobacteria</taxon>
        <taxon>Rhodocyclales</taxon>
        <taxon>Azonexaceae</taxon>
        <taxon>Dechloromonas</taxon>
    </lineage>
</organism>